<organism evidence="2 3">
    <name type="scientific">Cavenderia fasciculata</name>
    <name type="common">Slime mold</name>
    <name type="synonym">Dictyostelium fasciculatum</name>
    <dbReference type="NCBI Taxonomy" id="261658"/>
    <lineage>
        <taxon>Eukaryota</taxon>
        <taxon>Amoebozoa</taxon>
        <taxon>Evosea</taxon>
        <taxon>Eumycetozoa</taxon>
        <taxon>Dictyostelia</taxon>
        <taxon>Acytosteliales</taxon>
        <taxon>Cavenderiaceae</taxon>
        <taxon>Cavenderia</taxon>
    </lineage>
</organism>
<dbReference type="Pfam" id="PF25544">
    <property type="entry name" value="Ependymin_amoebozoa"/>
    <property type="match status" value="1"/>
</dbReference>
<dbReference type="Proteomes" id="UP000007797">
    <property type="component" value="Unassembled WGS sequence"/>
</dbReference>
<evidence type="ECO:0000313" key="2">
    <source>
        <dbReference type="EMBL" id="EGG19889.1"/>
    </source>
</evidence>
<dbReference type="GeneID" id="14871930"/>
<evidence type="ECO:0000313" key="3">
    <source>
        <dbReference type="Proteomes" id="UP000007797"/>
    </source>
</evidence>
<dbReference type="AlphaFoldDB" id="F4PX86"/>
<evidence type="ECO:0000256" key="1">
    <source>
        <dbReference type="SAM" id="SignalP"/>
    </source>
</evidence>
<keyword evidence="1" id="KW-0732">Signal</keyword>
<dbReference type="OMA" id="YENEQMF"/>
<dbReference type="PANTHER" id="PTHR31648">
    <property type="entry name" value="TRANSMEMBRANE PROTEIN-RELATED"/>
    <property type="match status" value="1"/>
</dbReference>
<sequence>MFISRIAILLSVAFAMMIGVQAQNCLKSNGYTAGFTVTSFNTYYPAGGAIEPLSFFEVGDTSVDYDGLRMRVNYEFTMAGQPVANGSLWGFGTINKMYILSQGVCTIAPLSFPIQTLLNGSVVGMTKLGQLDVQVWKIAAGGLPTNQELFYDNVNCAGVSSLISNADPSTPGYSTMLFFDFVDQYTESYFDLPSQCTQPDQIATFTNGYQEKETFPHIPKSLHHLLRSGN</sequence>
<protein>
    <recommendedName>
        <fullName evidence="4">Ependymin-related protein</fullName>
    </recommendedName>
</protein>
<gene>
    <name evidence="2" type="ORF">DFA_06993</name>
</gene>
<keyword evidence="3" id="KW-1185">Reference proteome</keyword>
<dbReference type="KEGG" id="dfa:DFA_06993"/>
<reference evidence="3" key="1">
    <citation type="journal article" date="2011" name="Genome Res.">
        <title>Phylogeny-wide analysis of social amoeba genomes highlights ancient origins for complex intercellular communication.</title>
        <authorList>
            <person name="Heidel A.J."/>
            <person name="Lawal H.M."/>
            <person name="Felder M."/>
            <person name="Schilde C."/>
            <person name="Helps N.R."/>
            <person name="Tunggal B."/>
            <person name="Rivero F."/>
            <person name="John U."/>
            <person name="Schleicher M."/>
            <person name="Eichinger L."/>
            <person name="Platzer M."/>
            <person name="Noegel A.A."/>
            <person name="Schaap P."/>
            <person name="Gloeckner G."/>
        </authorList>
    </citation>
    <scope>NUCLEOTIDE SEQUENCE [LARGE SCALE GENOMIC DNA]</scope>
    <source>
        <strain evidence="3">SH3</strain>
    </source>
</reference>
<dbReference type="EMBL" id="GL883013">
    <property type="protein sequence ID" value="EGG19889.1"/>
    <property type="molecule type" value="Genomic_DNA"/>
</dbReference>
<dbReference type="InterPro" id="IPR040310">
    <property type="entry name" value="DDB_G0292248"/>
</dbReference>
<proteinExistence type="predicted"/>
<evidence type="ECO:0008006" key="4">
    <source>
        <dbReference type="Google" id="ProtNLM"/>
    </source>
</evidence>
<feature type="signal peptide" evidence="1">
    <location>
        <begin position="1"/>
        <end position="22"/>
    </location>
</feature>
<feature type="chain" id="PRO_5003319698" description="Ependymin-related protein" evidence="1">
    <location>
        <begin position="23"/>
        <end position="230"/>
    </location>
</feature>
<dbReference type="OrthoDB" id="19902at2759"/>
<accession>F4PX86</accession>
<name>F4PX86_CACFS</name>
<dbReference type="RefSeq" id="XP_004366872.1">
    <property type="nucleotide sequence ID" value="XM_004366815.1"/>
</dbReference>